<sequence>MDAVLRGLAIYFTLLVIIRLSGRRTLAQMTPFDLVIVLVISETTQQAMLGDDFSITNAVILILTLFTTDIGLSYVKRWWPPAAHIIDGVPTVLVADGVYDERALKGSRLQKEDVMEAARNQEGIESVTQIKFAILEVSGNISIIKKENPADK</sequence>
<evidence type="ECO:0000259" key="8">
    <source>
        <dbReference type="Pfam" id="PF04239"/>
    </source>
</evidence>
<keyword evidence="3" id="KW-1003">Cell membrane</keyword>
<dbReference type="Gene3D" id="3.30.240.20">
    <property type="entry name" value="bsu07140 like domains"/>
    <property type="match status" value="1"/>
</dbReference>
<dbReference type="InterPro" id="IPR048454">
    <property type="entry name" value="YetF_N"/>
</dbReference>
<evidence type="ECO:0000256" key="2">
    <source>
        <dbReference type="ARBA" id="ARBA00006448"/>
    </source>
</evidence>
<evidence type="ECO:0000313" key="11">
    <source>
        <dbReference type="Proteomes" id="UP000256748"/>
    </source>
</evidence>
<protein>
    <recommendedName>
        <fullName evidence="12">DUF421 domain-containing protein</fullName>
    </recommendedName>
</protein>
<dbReference type="Pfam" id="PF04239">
    <property type="entry name" value="DUF421"/>
    <property type="match status" value="1"/>
</dbReference>
<evidence type="ECO:0000313" key="10">
    <source>
        <dbReference type="EMBL" id="RFB85576.1"/>
    </source>
</evidence>
<dbReference type="AlphaFoldDB" id="A0A3E1B4B2"/>
<feature type="domain" description="YetF C-terminal" evidence="8">
    <location>
        <begin position="82"/>
        <end position="148"/>
    </location>
</feature>
<organism evidence="10 11">
    <name type="scientific">Rhizobium leguminosarum bv. trifolii</name>
    <dbReference type="NCBI Taxonomy" id="386"/>
    <lineage>
        <taxon>Bacteria</taxon>
        <taxon>Pseudomonadati</taxon>
        <taxon>Pseudomonadota</taxon>
        <taxon>Alphaproteobacteria</taxon>
        <taxon>Hyphomicrobiales</taxon>
        <taxon>Rhizobiaceae</taxon>
        <taxon>Rhizobium/Agrobacterium group</taxon>
        <taxon>Rhizobium</taxon>
    </lineage>
</organism>
<evidence type="ECO:0000259" key="9">
    <source>
        <dbReference type="Pfam" id="PF20730"/>
    </source>
</evidence>
<name>A0A3E1B4B2_RHILT</name>
<proteinExistence type="inferred from homology"/>
<evidence type="ECO:0000256" key="6">
    <source>
        <dbReference type="ARBA" id="ARBA00023136"/>
    </source>
</evidence>
<dbReference type="GO" id="GO:0005886">
    <property type="term" value="C:plasma membrane"/>
    <property type="evidence" value="ECO:0007669"/>
    <property type="project" value="UniProtKB-SubCell"/>
</dbReference>
<evidence type="ECO:0008006" key="12">
    <source>
        <dbReference type="Google" id="ProtNLM"/>
    </source>
</evidence>
<feature type="domain" description="YetF-like N-terminal transmembrane" evidence="9">
    <location>
        <begin position="12"/>
        <end position="64"/>
    </location>
</feature>
<feature type="transmembrane region" description="Helical" evidence="7">
    <location>
        <begin position="55"/>
        <end position="75"/>
    </location>
</feature>
<comment type="similarity">
    <text evidence="2">Belongs to the UPF0702 family.</text>
</comment>
<gene>
    <name evidence="10" type="ORF">B5K10_26840</name>
</gene>
<dbReference type="PANTHER" id="PTHR34582:SF6">
    <property type="entry name" value="UPF0702 TRANSMEMBRANE PROTEIN YCAP"/>
    <property type="match status" value="1"/>
</dbReference>
<keyword evidence="5 7" id="KW-1133">Transmembrane helix</keyword>
<evidence type="ECO:0000256" key="1">
    <source>
        <dbReference type="ARBA" id="ARBA00004651"/>
    </source>
</evidence>
<keyword evidence="6 7" id="KW-0472">Membrane</keyword>
<dbReference type="Pfam" id="PF20730">
    <property type="entry name" value="YetF_N"/>
    <property type="match status" value="1"/>
</dbReference>
<dbReference type="Proteomes" id="UP000256748">
    <property type="component" value="Unassembled WGS sequence"/>
</dbReference>
<comment type="subcellular location">
    <subcellularLocation>
        <location evidence="1">Cell membrane</location>
        <topology evidence="1">Multi-pass membrane protein</topology>
    </subcellularLocation>
</comment>
<evidence type="ECO:0000256" key="4">
    <source>
        <dbReference type="ARBA" id="ARBA00022692"/>
    </source>
</evidence>
<comment type="caution">
    <text evidence="10">The sequence shown here is derived from an EMBL/GenBank/DDBJ whole genome shotgun (WGS) entry which is preliminary data.</text>
</comment>
<reference evidence="10 11" key="1">
    <citation type="submission" date="2017-03" db="EMBL/GenBank/DDBJ databases">
        <title>Genome analysis of Rhizobial strains effectives or ineffectives for nitrogen fixation isolated from bean seeds.</title>
        <authorList>
            <person name="Peralta H."/>
            <person name="Aguilar-Vera A."/>
            <person name="Mora Y."/>
            <person name="Vargas-Lagunas C."/>
            <person name="Girard L."/>
            <person name="Mora J."/>
        </authorList>
    </citation>
    <scope>NUCLEOTIDE SEQUENCE [LARGE SCALE GENOMIC DNA]</scope>
    <source>
        <strain evidence="10 11">CCGM5</strain>
    </source>
</reference>
<dbReference type="InterPro" id="IPR023090">
    <property type="entry name" value="UPF0702_alpha/beta_dom_sf"/>
</dbReference>
<accession>A0A3E1B4B2</accession>
<dbReference type="RefSeq" id="WP_116275596.1">
    <property type="nucleotide sequence ID" value="NZ_KZ859527.1"/>
</dbReference>
<dbReference type="InterPro" id="IPR007353">
    <property type="entry name" value="DUF421"/>
</dbReference>
<evidence type="ECO:0000256" key="5">
    <source>
        <dbReference type="ARBA" id="ARBA00022989"/>
    </source>
</evidence>
<dbReference type="PANTHER" id="PTHR34582">
    <property type="entry name" value="UPF0702 TRANSMEMBRANE PROTEIN YCAP"/>
    <property type="match status" value="1"/>
</dbReference>
<dbReference type="EMBL" id="NAOO01000036">
    <property type="protein sequence ID" value="RFB85576.1"/>
    <property type="molecule type" value="Genomic_DNA"/>
</dbReference>
<evidence type="ECO:0000256" key="7">
    <source>
        <dbReference type="SAM" id="Phobius"/>
    </source>
</evidence>
<evidence type="ECO:0000256" key="3">
    <source>
        <dbReference type="ARBA" id="ARBA00022475"/>
    </source>
</evidence>
<keyword evidence="4 7" id="KW-0812">Transmembrane</keyword>